<dbReference type="PANTHER" id="PTHR35936">
    <property type="entry name" value="MEMBRANE-BOUND LYTIC MUREIN TRANSGLYCOSYLASE F"/>
    <property type="match status" value="1"/>
</dbReference>
<dbReference type="Pfam" id="PF00497">
    <property type="entry name" value="SBP_bac_3"/>
    <property type="match status" value="1"/>
</dbReference>
<dbReference type="Proteomes" id="UP001501565">
    <property type="component" value="Unassembled WGS sequence"/>
</dbReference>
<dbReference type="EMBL" id="BAABBN010000017">
    <property type="protein sequence ID" value="GAA3943529.1"/>
    <property type="molecule type" value="Genomic_DNA"/>
</dbReference>
<feature type="chain" id="PRO_5045829124" evidence="3">
    <location>
        <begin position="24"/>
        <end position="269"/>
    </location>
</feature>
<feature type="domain" description="Solute-binding protein family 3/N-terminal" evidence="4">
    <location>
        <begin position="37"/>
        <end position="263"/>
    </location>
</feature>
<evidence type="ECO:0000256" key="3">
    <source>
        <dbReference type="SAM" id="SignalP"/>
    </source>
</evidence>
<evidence type="ECO:0000313" key="6">
    <source>
        <dbReference type="Proteomes" id="UP001501565"/>
    </source>
</evidence>
<dbReference type="RefSeq" id="WP_344800838.1">
    <property type="nucleotide sequence ID" value="NZ_BAABBN010000017.1"/>
</dbReference>
<dbReference type="SUPFAM" id="SSF53850">
    <property type="entry name" value="Periplasmic binding protein-like II"/>
    <property type="match status" value="1"/>
</dbReference>
<gene>
    <name evidence="5" type="ORF">GCM10022277_44150</name>
</gene>
<comment type="similarity">
    <text evidence="1">Belongs to the bacterial solute-binding protein 3 family.</text>
</comment>
<dbReference type="PANTHER" id="PTHR35936:SF25">
    <property type="entry name" value="ABC TRANSPORTER SUBSTRATE-BINDING PROTEIN"/>
    <property type="match status" value="1"/>
</dbReference>
<name>A0ABP7ND34_9GAMM</name>
<evidence type="ECO:0000259" key="4">
    <source>
        <dbReference type="Pfam" id="PF00497"/>
    </source>
</evidence>
<comment type="caution">
    <text evidence="5">The sequence shown here is derived from an EMBL/GenBank/DDBJ whole genome shotgun (WGS) entry which is preliminary data.</text>
</comment>
<feature type="signal peptide" evidence="3">
    <location>
        <begin position="1"/>
        <end position="23"/>
    </location>
</feature>
<evidence type="ECO:0000313" key="5">
    <source>
        <dbReference type="EMBL" id="GAA3943529.1"/>
    </source>
</evidence>
<organism evidence="5 6">
    <name type="scientific">Litoribacillus peritrichatus</name>
    <dbReference type="NCBI Taxonomy" id="718191"/>
    <lineage>
        <taxon>Bacteria</taxon>
        <taxon>Pseudomonadati</taxon>
        <taxon>Pseudomonadota</taxon>
        <taxon>Gammaproteobacteria</taxon>
        <taxon>Oceanospirillales</taxon>
        <taxon>Oceanospirillaceae</taxon>
        <taxon>Litoribacillus</taxon>
    </lineage>
</organism>
<protein>
    <submittedName>
        <fullName evidence="5">ABC transporter substrate-binding protein</fullName>
    </submittedName>
</protein>
<proteinExistence type="inferred from homology"/>
<sequence>MNTPLLRLLFLLFLVLTAPKILADDNTTVTICDDENLWPPYTFIRESASQPEVTGAMIELVDAIFKHSQLTYSLSLTPWKRCLYQVEHYSGAPAYEVFINGSFSEERAAKFLVSDRVYSSGAAYFYSQKTFPNGPDIKRLADAKDYTICGVHGYSYEMFNITADHIAISAGDLHAAFRLLKNNRCEIILNAYSVPFGSKFTDKPMIDDTIKARIFDELPHQQFHIFISRQSPRAEKLVSQINRSIQYLKNSGQADKIFRQYLPECGTDC</sequence>
<accession>A0ABP7ND34</accession>
<keyword evidence="6" id="KW-1185">Reference proteome</keyword>
<evidence type="ECO:0000256" key="2">
    <source>
        <dbReference type="ARBA" id="ARBA00022729"/>
    </source>
</evidence>
<keyword evidence="2 3" id="KW-0732">Signal</keyword>
<dbReference type="Gene3D" id="3.40.190.10">
    <property type="entry name" value="Periplasmic binding protein-like II"/>
    <property type="match status" value="2"/>
</dbReference>
<dbReference type="InterPro" id="IPR001638">
    <property type="entry name" value="Solute-binding_3/MltF_N"/>
</dbReference>
<reference evidence="6" key="1">
    <citation type="journal article" date="2019" name="Int. J. Syst. Evol. Microbiol.">
        <title>The Global Catalogue of Microorganisms (GCM) 10K type strain sequencing project: providing services to taxonomists for standard genome sequencing and annotation.</title>
        <authorList>
            <consortium name="The Broad Institute Genomics Platform"/>
            <consortium name="The Broad Institute Genome Sequencing Center for Infectious Disease"/>
            <person name="Wu L."/>
            <person name="Ma J."/>
        </authorList>
    </citation>
    <scope>NUCLEOTIDE SEQUENCE [LARGE SCALE GENOMIC DNA]</scope>
    <source>
        <strain evidence="6">JCM 17551</strain>
    </source>
</reference>
<evidence type="ECO:0000256" key="1">
    <source>
        <dbReference type="ARBA" id="ARBA00010333"/>
    </source>
</evidence>